<organism evidence="2 3">
    <name type="scientific">Hapsidospora chrysogenum (strain ATCC 11550 / CBS 779.69 / DSM 880 / IAM 14645 / JCM 23072 / IMI 49137)</name>
    <name type="common">Acremonium chrysogenum</name>
    <dbReference type="NCBI Taxonomy" id="857340"/>
    <lineage>
        <taxon>Eukaryota</taxon>
        <taxon>Fungi</taxon>
        <taxon>Dikarya</taxon>
        <taxon>Ascomycota</taxon>
        <taxon>Pezizomycotina</taxon>
        <taxon>Sordariomycetes</taxon>
        <taxon>Hypocreomycetidae</taxon>
        <taxon>Hypocreales</taxon>
        <taxon>Bionectriaceae</taxon>
        <taxon>Hapsidospora</taxon>
    </lineage>
</organism>
<feature type="region of interest" description="Disordered" evidence="1">
    <location>
        <begin position="54"/>
        <end position="339"/>
    </location>
</feature>
<feature type="compositionally biased region" description="Polar residues" evidence="1">
    <location>
        <begin position="270"/>
        <end position="287"/>
    </location>
</feature>
<comment type="caution">
    <text evidence="2">The sequence shown here is derived from an EMBL/GenBank/DDBJ whole genome shotgun (WGS) entry which is preliminary data.</text>
</comment>
<feature type="compositionally biased region" description="Basic and acidic residues" evidence="1">
    <location>
        <begin position="54"/>
        <end position="69"/>
    </location>
</feature>
<proteinExistence type="predicted"/>
<sequence>MSLPHEMRATRPAPLPLRAPEPLVPRKKSNQPTPFDPDELSRRLYVVLAEREAYSERKRRAWAESERQARSSVFVQPRTNRGHERAKPSSESPRRHPPAGASRPYNHERTNADHHKTASEGGTGGQATSNYRHAPQGPASQFTRGTMASSAEETALAHNSSQRAMELDMQGPPNSGHNPREHNRTNSQRQHIAETTTAEPDEREQLRLAQRHTSETHFRTRSDNQSDDDHARVKRTALLRSKTALDTPGGSVLHLERQDSCDPSAVARGNWTQNDGSKGQTDDSAQSPLRKPDSKWNLKGRLGGFQRSKGTVGTPPEIVNSPPETLKSPKSGFFARFKR</sequence>
<feature type="compositionally biased region" description="Pro residues" evidence="1">
    <location>
        <begin position="13"/>
        <end position="23"/>
    </location>
</feature>
<dbReference type="OrthoDB" id="5204927at2759"/>
<feature type="compositionally biased region" description="Basic and acidic residues" evidence="1">
    <location>
        <begin position="105"/>
        <end position="118"/>
    </location>
</feature>
<feature type="compositionally biased region" description="Polar residues" evidence="1">
    <location>
        <begin position="70"/>
        <end position="79"/>
    </location>
</feature>
<accession>A0A086TBP4</accession>
<feature type="compositionally biased region" description="Polar residues" evidence="1">
    <location>
        <begin position="138"/>
        <end position="163"/>
    </location>
</feature>
<dbReference type="EMBL" id="JPKY01000016">
    <property type="protein sequence ID" value="KFH46776.1"/>
    <property type="molecule type" value="Genomic_DNA"/>
</dbReference>
<feature type="compositionally biased region" description="Basic and acidic residues" evidence="1">
    <location>
        <begin position="212"/>
        <end position="231"/>
    </location>
</feature>
<evidence type="ECO:0000313" key="3">
    <source>
        <dbReference type="Proteomes" id="UP000029964"/>
    </source>
</evidence>
<feature type="compositionally biased region" description="Basic and acidic residues" evidence="1">
    <location>
        <begin position="81"/>
        <end position="94"/>
    </location>
</feature>
<name>A0A086TBP4_HAPC1</name>
<gene>
    <name evidence="2" type="ORF">ACRE_023960</name>
</gene>
<keyword evidence="3" id="KW-1185">Reference proteome</keyword>
<dbReference type="Proteomes" id="UP000029964">
    <property type="component" value="Unassembled WGS sequence"/>
</dbReference>
<evidence type="ECO:0000313" key="2">
    <source>
        <dbReference type="EMBL" id="KFH46776.1"/>
    </source>
</evidence>
<feature type="compositionally biased region" description="Polar residues" evidence="1">
    <location>
        <begin position="185"/>
        <end position="198"/>
    </location>
</feature>
<dbReference type="HOGENOM" id="CLU_051030_0_0_1"/>
<protein>
    <submittedName>
        <fullName evidence="2">Uncharacterized protein</fullName>
    </submittedName>
</protein>
<feature type="region of interest" description="Disordered" evidence="1">
    <location>
        <begin position="1"/>
        <end position="41"/>
    </location>
</feature>
<dbReference type="AlphaFoldDB" id="A0A086TBP4"/>
<reference evidence="3" key="1">
    <citation type="journal article" date="2014" name="Genome Announc.">
        <title>Genome sequence and annotation of Acremonium chrysogenum, producer of the beta-lactam antibiotic cephalosporin C.</title>
        <authorList>
            <person name="Terfehr D."/>
            <person name="Dahlmann T.A."/>
            <person name="Specht T."/>
            <person name="Zadra I."/>
            <person name="Kuernsteiner H."/>
            <person name="Kueck U."/>
        </authorList>
    </citation>
    <scope>NUCLEOTIDE SEQUENCE [LARGE SCALE GENOMIC DNA]</scope>
    <source>
        <strain evidence="3">ATCC 11550 / CBS 779.69 / DSM 880 / IAM 14645 / JCM 23072 / IMI 49137</strain>
    </source>
</reference>
<evidence type="ECO:0000256" key="1">
    <source>
        <dbReference type="SAM" id="MobiDB-lite"/>
    </source>
</evidence>